<protein>
    <submittedName>
        <fullName evidence="1">Uncharacterized protein</fullName>
    </submittedName>
</protein>
<organism evidence="1 2">
    <name type="scientific">Photinus pyralis</name>
    <name type="common">Common eastern firefly</name>
    <name type="synonym">Lampyris pyralis</name>
    <dbReference type="NCBI Taxonomy" id="7054"/>
    <lineage>
        <taxon>Eukaryota</taxon>
        <taxon>Metazoa</taxon>
        <taxon>Ecdysozoa</taxon>
        <taxon>Arthropoda</taxon>
        <taxon>Hexapoda</taxon>
        <taxon>Insecta</taxon>
        <taxon>Pterygota</taxon>
        <taxon>Neoptera</taxon>
        <taxon>Endopterygota</taxon>
        <taxon>Coleoptera</taxon>
        <taxon>Polyphaga</taxon>
        <taxon>Elateriformia</taxon>
        <taxon>Elateroidea</taxon>
        <taxon>Lampyridae</taxon>
        <taxon>Lampyrinae</taxon>
        <taxon>Photinus</taxon>
    </lineage>
</organism>
<dbReference type="AlphaFoldDB" id="A0A5N4AVI4"/>
<dbReference type="InParanoid" id="A0A5N4AVI4"/>
<comment type="caution">
    <text evidence="1">The sequence shown here is derived from an EMBL/GenBank/DDBJ whole genome shotgun (WGS) entry which is preliminary data.</text>
</comment>
<evidence type="ECO:0000313" key="2">
    <source>
        <dbReference type="Proteomes" id="UP000327044"/>
    </source>
</evidence>
<name>A0A5N4AVI4_PHOPY</name>
<keyword evidence="2" id="KW-1185">Reference proteome</keyword>
<accession>A0A5N4AVI4</accession>
<reference evidence="1 2" key="1">
    <citation type="journal article" date="2018" name="Elife">
        <title>Firefly genomes illuminate parallel origins of bioluminescence in beetles.</title>
        <authorList>
            <person name="Fallon T.R."/>
            <person name="Lower S.E."/>
            <person name="Chang C.H."/>
            <person name="Bessho-Uehara M."/>
            <person name="Martin G.J."/>
            <person name="Bewick A.J."/>
            <person name="Behringer M."/>
            <person name="Debat H.J."/>
            <person name="Wong I."/>
            <person name="Day J.C."/>
            <person name="Suvorov A."/>
            <person name="Silva C.J."/>
            <person name="Stanger-Hall K.F."/>
            <person name="Hall D.W."/>
            <person name="Schmitz R.J."/>
            <person name="Nelson D.R."/>
            <person name="Lewis S.M."/>
            <person name="Shigenobu S."/>
            <person name="Bybee S.M."/>
            <person name="Larracuente A.M."/>
            <person name="Oba Y."/>
            <person name="Weng J.K."/>
        </authorList>
    </citation>
    <scope>NUCLEOTIDE SEQUENCE [LARGE SCALE GENOMIC DNA]</scope>
    <source>
        <strain evidence="1">1611_PpyrPB1</strain>
        <tissue evidence="1">Whole body</tissue>
    </source>
</reference>
<proteinExistence type="predicted"/>
<dbReference type="Proteomes" id="UP000327044">
    <property type="component" value="Unassembled WGS sequence"/>
</dbReference>
<evidence type="ECO:0000313" key="1">
    <source>
        <dbReference type="EMBL" id="KAB0801336.1"/>
    </source>
</evidence>
<gene>
    <name evidence="1" type="ORF">PPYR_05690</name>
</gene>
<sequence>MYYNDVCYDSPEKIVNAFAMYFGSVYLSDDGYNDSANKDNEFNNLPCINIGSVLESQVIQAISKLPNKFTAGPDLVPSFLIKDCRGVLVQPLLLLFNLSL</sequence>
<dbReference type="EMBL" id="VVIM01000003">
    <property type="protein sequence ID" value="KAB0801336.1"/>
    <property type="molecule type" value="Genomic_DNA"/>
</dbReference>